<evidence type="ECO:0000313" key="4">
    <source>
        <dbReference type="Proteomes" id="UP000198992"/>
    </source>
</evidence>
<dbReference type="EMBL" id="FNTH01000001">
    <property type="protein sequence ID" value="SEC23836.1"/>
    <property type="molecule type" value="Genomic_DNA"/>
</dbReference>
<protein>
    <submittedName>
        <fullName evidence="3">PilZ domain-containing protein</fullName>
    </submittedName>
</protein>
<evidence type="ECO:0000313" key="3">
    <source>
        <dbReference type="EMBL" id="SEC23836.1"/>
    </source>
</evidence>
<dbReference type="InterPro" id="IPR009875">
    <property type="entry name" value="PilZ_domain"/>
</dbReference>
<dbReference type="Pfam" id="PF07238">
    <property type="entry name" value="PilZ"/>
    <property type="match status" value="1"/>
</dbReference>
<feature type="coiled-coil region" evidence="1">
    <location>
        <begin position="89"/>
        <end position="116"/>
    </location>
</feature>
<dbReference type="GO" id="GO:0035438">
    <property type="term" value="F:cyclic-di-GMP binding"/>
    <property type="evidence" value="ECO:0007669"/>
    <property type="project" value="InterPro"/>
</dbReference>
<gene>
    <name evidence="3" type="ORF">SAMN05444164_1358</name>
</gene>
<dbReference type="AlphaFoldDB" id="A0A1H4QW11"/>
<dbReference type="OrthoDB" id="7210926at2"/>
<organism evidence="3 4">
    <name type="scientific">Bradyrhizobium erythrophlei</name>
    <dbReference type="NCBI Taxonomy" id="1437360"/>
    <lineage>
        <taxon>Bacteria</taxon>
        <taxon>Pseudomonadati</taxon>
        <taxon>Pseudomonadota</taxon>
        <taxon>Alphaproteobacteria</taxon>
        <taxon>Hyphomicrobiales</taxon>
        <taxon>Nitrobacteraceae</taxon>
        <taxon>Bradyrhizobium</taxon>
    </lineage>
</organism>
<proteinExistence type="predicted"/>
<feature type="domain" description="PilZ" evidence="2">
    <location>
        <begin position="3"/>
        <end position="87"/>
    </location>
</feature>
<dbReference type="RefSeq" id="WP_092114833.1">
    <property type="nucleotide sequence ID" value="NZ_FNTH01000001.1"/>
</dbReference>
<dbReference type="Proteomes" id="UP000198992">
    <property type="component" value="Unassembled WGS sequence"/>
</dbReference>
<evidence type="ECO:0000259" key="2">
    <source>
        <dbReference type="Pfam" id="PF07238"/>
    </source>
</evidence>
<evidence type="ECO:0000256" key="1">
    <source>
        <dbReference type="SAM" id="Coils"/>
    </source>
</evidence>
<keyword evidence="1" id="KW-0175">Coiled coil</keyword>
<name>A0A1H4QW11_9BRAD</name>
<dbReference type="Gene3D" id="2.40.10.220">
    <property type="entry name" value="predicted glycosyltransferase like domains"/>
    <property type="match status" value="1"/>
</dbReference>
<reference evidence="3 4" key="1">
    <citation type="submission" date="2016-10" db="EMBL/GenBank/DDBJ databases">
        <authorList>
            <person name="de Groot N.N."/>
        </authorList>
    </citation>
    <scope>NUCLEOTIDE SEQUENCE [LARGE SCALE GENOMIC DNA]</scope>
    <source>
        <strain evidence="3 4">MT12</strain>
    </source>
</reference>
<sequence length="117" mass="13352">MQDRRQSPRDKVFYGAVAEINERGSTMDCVVRNISEGGACVEFGDAAHLPEEMNLNVARKGRSFLARMIWRQANKVGLAFRTMTSDTPVSDLDERVRRSEIKKRQLQRRIKELLGQG</sequence>
<dbReference type="SUPFAM" id="SSF141371">
    <property type="entry name" value="PilZ domain-like"/>
    <property type="match status" value="1"/>
</dbReference>
<accession>A0A1H4QW11</accession>